<dbReference type="EMBL" id="JASPKY010000413">
    <property type="protein sequence ID" value="KAK9701509.1"/>
    <property type="molecule type" value="Genomic_DNA"/>
</dbReference>
<evidence type="ECO:0000313" key="1">
    <source>
        <dbReference type="EMBL" id="KAK9701509.1"/>
    </source>
</evidence>
<evidence type="ECO:0000313" key="2">
    <source>
        <dbReference type="Proteomes" id="UP001458880"/>
    </source>
</evidence>
<dbReference type="Proteomes" id="UP001458880">
    <property type="component" value="Unassembled WGS sequence"/>
</dbReference>
<comment type="caution">
    <text evidence="1">The sequence shown here is derived from an EMBL/GenBank/DDBJ whole genome shotgun (WGS) entry which is preliminary data.</text>
</comment>
<gene>
    <name evidence="1" type="ORF">QE152_g30578</name>
</gene>
<sequence length="167" mass="18580">MQKSDGDYAGNCEHRATAVSHTPTSGAEIHECGNGDDSHLSIAQRQYRIPLPAVQKYMSAVMATIVTYEASVWAGKAKQVKPRQDLNSAQRGVLVRLTGAYRTTSTDALQVIAGTLPMDLEVLKNASAYWLRKGETDRIEELLQVRPDSKTAIHERVLELWQERWAS</sequence>
<proteinExistence type="predicted"/>
<organism evidence="1 2">
    <name type="scientific">Popillia japonica</name>
    <name type="common">Japanese beetle</name>
    <dbReference type="NCBI Taxonomy" id="7064"/>
    <lineage>
        <taxon>Eukaryota</taxon>
        <taxon>Metazoa</taxon>
        <taxon>Ecdysozoa</taxon>
        <taxon>Arthropoda</taxon>
        <taxon>Hexapoda</taxon>
        <taxon>Insecta</taxon>
        <taxon>Pterygota</taxon>
        <taxon>Neoptera</taxon>
        <taxon>Endopterygota</taxon>
        <taxon>Coleoptera</taxon>
        <taxon>Polyphaga</taxon>
        <taxon>Scarabaeiformia</taxon>
        <taxon>Scarabaeidae</taxon>
        <taxon>Rutelinae</taxon>
        <taxon>Popillia</taxon>
    </lineage>
</organism>
<dbReference type="AlphaFoldDB" id="A0AAW1JDJ7"/>
<accession>A0AAW1JDJ7</accession>
<name>A0AAW1JDJ7_POPJA</name>
<protein>
    <submittedName>
        <fullName evidence="1">Uncharacterized protein</fullName>
    </submittedName>
</protein>
<reference evidence="1 2" key="1">
    <citation type="journal article" date="2024" name="BMC Genomics">
        <title>De novo assembly and annotation of Popillia japonica's genome with initial clues to its potential as an invasive pest.</title>
        <authorList>
            <person name="Cucini C."/>
            <person name="Boschi S."/>
            <person name="Funari R."/>
            <person name="Cardaioli E."/>
            <person name="Iannotti N."/>
            <person name="Marturano G."/>
            <person name="Paoli F."/>
            <person name="Bruttini M."/>
            <person name="Carapelli A."/>
            <person name="Frati F."/>
            <person name="Nardi F."/>
        </authorList>
    </citation>
    <scope>NUCLEOTIDE SEQUENCE [LARGE SCALE GENOMIC DNA]</scope>
    <source>
        <strain evidence="1">DMR45628</strain>
    </source>
</reference>
<keyword evidence="2" id="KW-1185">Reference proteome</keyword>